<dbReference type="PROSITE" id="PS01358">
    <property type="entry name" value="ZF_RANBP2_1"/>
    <property type="match status" value="1"/>
</dbReference>
<reference evidence="6 7" key="1">
    <citation type="submission" date="2020-08" db="EMBL/GenBank/DDBJ databases">
        <authorList>
            <person name="Newling K."/>
            <person name="Davey J."/>
            <person name="Forrester S."/>
        </authorList>
    </citation>
    <scope>NUCLEOTIDE SEQUENCE [LARGE SCALE GENOMIC DNA]</scope>
    <source>
        <strain evidence="7">Crithidia deanei Carvalho (ATCC PRA-265)</strain>
    </source>
</reference>
<protein>
    <recommendedName>
        <fullName evidence="5">RanBP2-type domain-containing protein</fullName>
    </recommendedName>
</protein>
<dbReference type="AlphaFoldDB" id="A0A7G2CS15"/>
<dbReference type="InterPro" id="IPR036443">
    <property type="entry name" value="Znf_RanBP2_sf"/>
</dbReference>
<keyword evidence="2 4" id="KW-0863">Zinc-finger</keyword>
<evidence type="ECO:0000256" key="1">
    <source>
        <dbReference type="ARBA" id="ARBA00022723"/>
    </source>
</evidence>
<dbReference type="Proteomes" id="UP000515908">
    <property type="component" value="Chromosome 27"/>
</dbReference>
<feature type="domain" description="RanBP2-type" evidence="5">
    <location>
        <begin position="26"/>
        <end position="55"/>
    </location>
</feature>
<evidence type="ECO:0000313" key="6">
    <source>
        <dbReference type="EMBL" id="CAD2222586.1"/>
    </source>
</evidence>
<evidence type="ECO:0000313" key="7">
    <source>
        <dbReference type="Proteomes" id="UP000515908"/>
    </source>
</evidence>
<organism evidence="6 7">
    <name type="scientific">Angomonas deanei</name>
    <dbReference type="NCBI Taxonomy" id="59799"/>
    <lineage>
        <taxon>Eukaryota</taxon>
        <taxon>Discoba</taxon>
        <taxon>Euglenozoa</taxon>
        <taxon>Kinetoplastea</taxon>
        <taxon>Metakinetoplastina</taxon>
        <taxon>Trypanosomatida</taxon>
        <taxon>Trypanosomatidae</taxon>
        <taxon>Strigomonadinae</taxon>
        <taxon>Angomonas</taxon>
    </lineage>
</organism>
<dbReference type="VEuPathDB" id="TriTrypDB:ADEAN_001013000"/>
<dbReference type="OrthoDB" id="247415at2759"/>
<dbReference type="PROSITE" id="PS50199">
    <property type="entry name" value="ZF_RANBP2_2"/>
    <property type="match status" value="1"/>
</dbReference>
<name>A0A7G2CS15_9TRYP</name>
<keyword evidence="7" id="KW-1185">Reference proteome</keyword>
<keyword evidence="1" id="KW-0479">Metal-binding</keyword>
<evidence type="ECO:0000256" key="4">
    <source>
        <dbReference type="PROSITE-ProRule" id="PRU00322"/>
    </source>
</evidence>
<evidence type="ECO:0000256" key="2">
    <source>
        <dbReference type="ARBA" id="ARBA00022771"/>
    </source>
</evidence>
<evidence type="ECO:0000259" key="5">
    <source>
        <dbReference type="PROSITE" id="PS50199"/>
    </source>
</evidence>
<dbReference type="InterPro" id="IPR001876">
    <property type="entry name" value="Znf_RanBP2"/>
</dbReference>
<gene>
    <name evidence="6" type="ORF">ADEAN_001013000</name>
</gene>
<dbReference type="EMBL" id="LR877171">
    <property type="protein sequence ID" value="CAD2222586.1"/>
    <property type="molecule type" value="Genomic_DNA"/>
</dbReference>
<dbReference type="SUPFAM" id="SSF90209">
    <property type="entry name" value="Ran binding protein zinc finger-like"/>
    <property type="match status" value="1"/>
</dbReference>
<sequence>MNFRGGVLCHRCKEPKPVPPPLPGQEVTLWTCTICKGVNRNNRKFCFKCSAPSPNYTFKPIE</sequence>
<dbReference type="GO" id="GO:0008270">
    <property type="term" value="F:zinc ion binding"/>
    <property type="evidence" value="ECO:0007669"/>
    <property type="project" value="UniProtKB-KW"/>
</dbReference>
<keyword evidence="3" id="KW-0862">Zinc</keyword>
<proteinExistence type="predicted"/>
<accession>A0A7G2CS15</accession>
<evidence type="ECO:0000256" key="3">
    <source>
        <dbReference type="ARBA" id="ARBA00022833"/>
    </source>
</evidence>